<protein>
    <recommendedName>
        <fullName evidence="3">C2H2-type domain-containing protein</fullName>
    </recommendedName>
</protein>
<keyword evidence="5" id="KW-1185">Reference proteome</keyword>
<organism evidence="4 5">
    <name type="scientific">Armillaria novae-zelandiae</name>
    <dbReference type="NCBI Taxonomy" id="153914"/>
    <lineage>
        <taxon>Eukaryota</taxon>
        <taxon>Fungi</taxon>
        <taxon>Dikarya</taxon>
        <taxon>Basidiomycota</taxon>
        <taxon>Agaricomycotina</taxon>
        <taxon>Agaricomycetes</taxon>
        <taxon>Agaricomycetidae</taxon>
        <taxon>Agaricales</taxon>
        <taxon>Marasmiineae</taxon>
        <taxon>Physalacriaceae</taxon>
        <taxon>Armillaria</taxon>
    </lineage>
</organism>
<dbReference type="Proteomes" id="UP001175227">
    <property type="component" value="Unassembled WGS sequence"/>
</dbReference>
<dbReference type="SUPFAM" id="SSF57667">
    <property type="entry name" value="beta-beta-alpha zinc fingers"/>
    <property type="match status" value="1"/>
</dbReference>
<dbReference type="PROSITE" id="PS00028">
    <property type="entry name" value="ZINC_FINGER_C2H2_1"/>
    <property type="match status" value="1"/>
</dbReference>
<feature type="compositionally biased region" description="Polar residues" evidence="2">
    <location>
        <begin position="146"/>
        <end position="156"/>
    </location>
</feature>
<gene>
    <name evidence="4" type="ORF">IW261DRAFT_1476491</name>
</gene>
<name>A0AA39UB97_9AGAR</name>
<keyword evidence="1" id="KW-0479">Metal-binding</keyword>
<accession>A0AA39UB97</accession>
<comment type="caution">
    <text evidence="4">The sequence shown here is derived from an EMBL/GenBank/DDBJ whole genome shotgun (WGS) entry which is preliminary data.</text>
</comment>
<evidence type="ECO:0000256" key="2">
    <source>
        <dbReference type="SAM" id="MobiDB-lite"/>
    </source>
</evidence>
<proteinExistence type="predicted"/>
<feature type="compositionally biased region" description="Basic residues" evidence="2">
    <location>
        <begin position="293"/>
        <end position="302"/>
    </location>
</feature>
<reference evidence="4" key="1">
    <citation type="submission" date="2023-06" db="EMBL/GenBank/DDBJ databases">
        <authorList>
            <consortium name="Lawrence Berkeley National Laboratory"/>
            <person name="Ahrendt S."/>
            <person name="Sahu N."/>
            <person name="Indic B."/>
            <person name="Wong-Bajracharya J."/>
            <person name="Merenyi Z."/>
            <person name="Ke H.-M."/>
            <person name="Monk M."/>
            <person name="Kocsube S."/>
            <person name="Drula E."/>
            <person name="Lipzen A."/>
            <person name="Balint B."/>
            <person name="Henrissat B."/>
            <person name="Andreopoulos B."/>
            <person name="Martin F.M."/>
            <person name="Harder C.B."/>
            <person name="Rigling D."/>
            <person name="Ford K.L."/>
            <person name="Foster G.D."/>
            <person name="Pangilinan J."/>
            <person name="Papanicolaou A."/>
            <person name="Barry K."/>
            <person name="LaButti K."/>
            <person name="Viragh M."/>
            <person name="Koriabine M."/>
            <person name="Yan M."/>
            <person name="Riley R."/>
            <person name="Champramary S."/>
            <person name="Plett K.L."/>
            <person name="Tsai I.J."/>
            <person name="Slot J."/>
            <person name="Sipos G."/>
            <person name="Plett J."/>
            <person name="Nagy L.G."/>
            <person name="Grigoriev I.V."/>
        </authorList>
    </citation>
    <scope>NUCLEOTIDE SEQUENCE</scope>
    <source>
        <strain evidence="4">ICMP 16352</strain>
    </source>
</reference>
<dbReference type="InterPro" id="IPR013087">
    <property type="entry name" value="Znf_C2H2_type"/>
</dbReference>
<dbReference type="PROSITE" id="PS50157">
    <property type="entry name" value="ZINC_FINGER_C2H2_2"/>
    <property type="match status" value="1"/>
</dbReference>
<sequence length="381" mass="41851">MLSCRDKLPGAVITAFLLLILSGEDYLRRNTQTYKAATSETTAPWYSPPQAPRPLLEAESVFGAMYQIPLEESPFGITFFVEQPQEPFTGGSFHYSDALSADPRIYPGQTFDNSIAFSSDSSPSSAYSSPAIGGLGVSFGDYEANNMSSREVSPTSPQSPPGAYLEPPPARNFTRRKSSSSAEMSISSLRDLRRYPSSPSLGDNYHHQQIMDISQDVRQISLGTGTTSIFEASKPDPTTFMDCTSPSYGGTSSLIPTQTQVPSQSQFWPTPTPSPVSPNSPLLAADGTPWKDRPKRIKSRSKKDKEASLRRRKIQGPGEFVCDVCGDDFTAMHRLQGHKESKHEGVKFRCDACNSDLSHRTSYDRHIKKTCPVRNPRDGGK</sequence>
<keyword evidence="1" id="KW-0863">Zinc-finger</keyword>
<evidence type="ECO:0000259" key="3">
    <source>
        <dbReference type="PROSITE" id="PS50157"/>
    </source>
</evidence>
<dbReference type="InterPro" id="IPR036236">
    <property type="entry name" value="Znf_C2H2_sf"/>
</dbReference>
<dbReference type="Gene3D" id="3.30.160.60">
    <property type="entry name" value="Classic Zinc Finger"/>
    <property type="match status" value="1"/>
</dbReference>
<evidence type="ECO:0000256" key="1">
    <source>
        <dbReference type="PROSITE-ProRule" id="PRU00042"/>
    </source>
</evidence>
<evidence type="ECO:0000313" key="4">
    <source>
        <dbReference type="EMBL" id="KAK0480163.1"/>
    </source>
</evidence>
<keyword evidence="1" id="KW-0862">Zinc</keyword>
<feature type="region of interest" description="Disordered" evidence="2">
    <location>
        <begin position="146"/>
        <end position="205"/>
    </location>
</feature>
<dbReference type="GO" id="GO:0008270">
    <property type="term" value="F:zinc ion binding"/>
    <property type="evidence" value="ECO:0007669"/>
    <property type="project" value="UniProtKB-KW"/>
</dbReference>
<dbReference type="EMBL" id="JAUEPR010000010">
    <property type="protein sequence ID" value="KAK0480163.1"/>
    <property type="molecule type" value="Genomic_DNA"/>
</dbReference>
<feature type="compositionally biased region" description="Low complexity" evidence="2">
    <location>
        <begin position="179"/>
        <end position="188"/>
    </location>
</feature>
<evidence type="ECO:0000313" key="5">
    <source>
        <dbReference type="Proteomes" id="UP001175227"/>
    </source>
</evidence>
<feature type="region of interest" description="Disordered" evidence="2">
    <location>
        <begin position="262"/>
        <end position="312"/>
    </location>
</feature>
<feature type="domain" description="C2H2-type" evidence="3">
    <location>
        <begin position="320"/>
        <end position="348"/>
    </location>
</feature>
<dbReference type="AlphaFoldDB" id="A0AA39UB97"/>